<dbReference type="AlphaFoldDB" id="A0A0V0ZWV9"/>
<dbReference type="Proteomes" id="UP000054783">
    <property type="component" value="Unassembled WGS sequence"/>
</dbReference>
<gene>
    <name evidence="1" type="ORF">T12_14237</name>
</gene>
<comment type="caution">
    <text evidence="1">The sequence shown here is derived from an EMBL/GenBank/DDBJ whole genome shotgun (WGS) entry which is preliminary data.</text>
</comment>
<name>A0A0V0ZWV9_9BILA</name>
<accession>A0A0V0ZWV9</accession>
<reference evidence="1 2" key="1">
    <citation type="submission" date="2015-01" db="EMBL/GenBank/DDBJ databases">
        <title>Evolution of Trichinella species and genotypes.</title>
        <authorList>
            <person name="Korhonen P.K."/>
            <person name="Edoardo P."/>
            <person name="Giuseppe L.R."/>
            <person name="Gasser R.B."/>
        </authorList>
    </citation>
    <scope>NUCLEOTIDE SEQUENCE [LARGE SCALE GENOMIC DNA]</scope>
    <source>
        <strain evidence="1">ISS2496</strain>
    </source>
</reference>
<protein>
    <submittedName>
        <fullName evidence="1">Uncharacterized protein</fullName>
    </submittedName>
</protein>
<proteinExistence type="predicted"/>
<dbReference type="EMBL" id="JYDQ01000073">
    <property type="protein sequence ID" value="KRY16748.1"/>
    <property type="molecule type" value="Genomic_DNA"/>
</dbReference>
<keyword evidence="2" id="KW-1185">Reference proteome</keyword>
<sequence length="217" mass="24594">MIYVITTVSIIFNSGIPFLHPSSPNSGMYTCSRYFHLLITVESPPIVVHPQTTRPTIPSVCHTVSLPTKIYHSQSFSYYAIHHSVEDIRPNHTHLQWQFSVVYLLKTFPPYNQLGILAHSPLAVTETCEPHRQSFTNYSSSYTCHLPVHHLPIVVYAQTTLPTMHLYWYPRPVDPTLIINDVCSYQCFYYSLIAACAPRTPPAPLLGCIPAQYTSTT</sequence>
<evidence type="ECO:0000313" key="1">
    <source>
        <dbReference type="EMBL" id="KRY16748.1"/>
    </source>
</evidence>
<evidence type="ECO:0000313" key="2">
    <source>
        <dbReference type="Proteomes" id="UP000054783"/>
    </source>
</evidence>
<organism evidence="1 2">
    <name type="scientific">Trichinella patagoniensis</name>
    <dbReference type="NCBI Taxonomy" id="990121"/>
    <lineage>
        <taxon>Eukaryota</taxon>
        <taxon>Metazoa</taxon>
        <taxon>Ecdysozoa</taxon>
        <taxon>Nematoda</taxon>
        <taxon>Enoplea</taxon>
        <taxon>Dorylaimia</taxon>
        <taxon>Trichinellida</taxon>
        <taxon>Trichinellidae</taxon>
        <taxon>Trichinella</taxon>
    </lineage>
</organism>